<evidence type="ECO:0000313" key="2">
    <source>
        <dbReference type="EMBL" id="JAC58612.1"/>
    </source>
</evidence>
<evidence type="ECO:0000256" key="1">
    <source>
        <dbReference type="SAM" id="MobiDB-lite"/>
    </source>
</evidence>
<feature type="compositionally biased region" description="Basic and acidic residues" evidence="1">
    <location>
        <begin position="72"/>
        <end position="97"/>
    </location>
</feature>
<name>A0A034WW77_BACDO</name>
<feature type="compositionally biased region" description="Basic and acidic residues" evidence="1">
    <location>
        <begin position="53"/>
        <end position="65"/>
    </location>
</feature>
<reference evidence="2" key="1">
    <citation type="journal article" date="2014" name="BMC Genomics">
        <title>Characterizing the developmental transcriptome of the oriental fruit fly, Bactrocera dorsalis (Diptera: Tephritidae) through comparative genomic analysis with Drosophila melanogaster utilizing modENCODE datasets.</title>
        <authorList>
            <person name="Geib S.M."/>
            <person name="Calla B."/>
            <person name="Hall B."/>
            <person name="Hou S."/>
            <person name="Manoukis N.C."/>
        </authorList>
    </citation>
    <scope>NUCLEOTIDE SEQUENCE</scope>
    <source>
        <strain evidence="2">Punador</strain>
    </source>
</reference>
<accession>A0A034WW77</accession>
<dbReference type="EMBL" id="GAKP01000340">
    <property type="protein sequence ID" value="JAC58612.1"/>
    <property type="molecule type" value="Transcribed_RNA"/>
</dbReference>
<proteinExistence type="predicted"/>
<dbReference type="AlphaFoldDB" id="A0A034WW77"/>
<protein>
    <submittedName>
        <fullName evidence="2">Uncharacterized protein</fullName>
    </submittedName>
</protein>
<organism evidence="2">
    <name type="scientific">Bactrocera dorsalis</name>
    <name type="common">Oriental fruit fly</name>
    <name type="synonym">Dacus dorsalis</name>
    <dbReference type="NCBI Taxonomy" id="27457"/>
    <lineage>
        <taxon>Eukaryota</taxon>
        <taxon>Metazoa</taxon>
        <taxon>Ecdysozoa</taxon>
        <taxon>Arthropoda</taxon>
        <taxon>Hexapoda</taxon>
        <taxon>Insecta</taxon>
        <taxon>Pterygota</taxon>
        <taxon>Neoptera</taxon>
        <taxon>Endopterygota</taxon>
        <taxon>Diptera</taxon>
        <taxon>Brachycera</taxon>
        <taxon>Muscomorpha</taxon>
        <taxon>Tephritoidea</taxon>
        <taxon>Tephritidae</taxon>
        <taxon>Bactrocera</taxon>
        <taxon>Bactrocera</taxon>
    </lineage>
</organism>
<feature type="region of interest" description="Disordered" evidence="1">
    <location>
        <begin position="51"/>
        <end position="107"/>
    </location>
</feature>
<sequence length="107" mass="12479">MSLRRTMHPMMMAAVQMLTNPQDKLLPHHLLEDVGAAPQKLALIDVEETQMLKGRELPQPKEMPERPQSGHQQREQQLEDKQQSEGRQQFEDKRQLKEGGLTEEVKW</sequence>